<dbReference type="Pfam" id="PF03941">
    <property type="entry name" value="INCENP_ARK-bind"/>
    <property type="match status" value="1"/>
</dbReference>
<evidence type="ECO:0000313" key="9">
    <source>
        <dbReference type="EMBL" id="EPZ33475.1"/>
    </source>
</evidence>
<name>A0A075ATH8_ROZAC</name>
<feature type="region of interest" description="Disordered" evidence="7">
    <location>
        <begin position="351"/>
        <end position="378"/>
    </location>
</feature>
<evidence type="ECO:0000256" key="7">
    <source>
        <dbReference type="SAM" id="MobiDB-lite"/>
    </source>
</evidence>
<feature type="compositionally biased region" description="Low complexity" evidence="7">
    <location>
        <begin position="74"/>
        <end position="89"/>
    </location>
</feature>
<feature type="compositionally biased region" description="Polar residues" evidence="7">
    <location>
        <begin position="322"/>
        <end position="339"/>
    </location>
</feature>
<feature type="region of interest" description="Disordered" evidence="7">
    <location>
        <begin position="228"/>
        <end position="249"/>
    </location>
</feature>
<organism evidence="9 10">
    <name type="scientific">Rozella allomycis (strain CSF55)</name>
    <dbReference type="NCBI Taxonomy" id="988480"/>
    <lineage>
        <taxon>Eukaryota</taxon>
        <taxon>Fungi</taxon>
        <taxon>Fungi incertae sedis</taxon>
        <taxon>Cryptomycota</taxon>
        <taxon>Cryptomycota incertae sedis</taxon>
        <taxon>Rozella</taxon>
    </lineage>
</organism>
<evidence type="ECO:0000256" key="5">
    <source>
        <dbReference type="ARBA" id="ARBA00023212"/>
    </source>
</evidence>
<reference evidence="9 10" key="1">
    <citation type="journal article" date="2013" name="Curr. Biol.">
        <title>Shared signatures of parasitism and phylogenomics unite Cryptomycota and microsporidia.</title>
        <authorList>
            <person name="James T.Y."/>
            <person name="Pelin A."/>
            <person name="Bonen L."/>
            <person name="Ahrendt S."/>
            <person name="Sain D."/>
            <person name="Corradi N."/>
            <person name="Stajich J.E."/>
        </authorList>
    </citation>
    <scope>NUCLEOTIDE SEQUENCE [LARGE SCALE GENOMIC DNA]</scope>
    <source>
        <strain evidence="9 10">CSF55</strain>
    </source>
</reference>
<evidence type="ECO:0000259" key="8">
    <source>
        <dbReference type="Pfam" id="PF03941"/>
    </source>
</evidence>
<keyword evidence="6" id="KW-0539">Nucleus</keyword>
<accession>A0A075ATH8</accession>
<dbReference type="Proteomes" id="UP000030755">
    <property type="component" value="Unassembled WGS sequence"/>
</dbReference>
<feature type="region of interest" description="Disordered" evidence="7">
    <location>
        <begin position="58"/>
        <end position="97"/>
    </location>
</feature>
<feature type="compositionally biased region" description="Basic and acidic residues" evidence="7">
    <location>
        <begin position="361"/>
        <end position="372"/>
    </location>
</feature>
<evidence type="ECO:0000256" key="3">
    <source>
        <dbReference type="ARBA" id="ARBA00010042"/>
    </source>
</evidence>
<keyword evidence="10" id="KW-1185">Reference proteome</keyword>
<comment type="subcellular location">
    <subcellularLocation>
        <location evidence="2">Cytoplasm</location>
        <location evidence="2">Cytoskeleton</location>
        <location evidence="2">Spindle</location>
    </subcellularLocation>
    <subcellularLocation>
        <location evidence="1">Nucleus</location>
    </subcellularLocation>
</comment>
<evidence type="ECO:0000256" key="6">
    <source>
        <dbReference type="ARBA" id="ARBA00023242"/>
    </source>
</evidence>
<proteinExistence type="inferred from homology"/>
<sequence length="494" mass="57010">MQQVTEHFDSLRSLKFEEFAQQEQKPIPNNIKEKQRTEEAKKNLLVAERSLQLPSLNLKKAKQLDSPRQSVKPNPLISSLLTSSNSKNSDPLSKQREIIPKQREIMMKQNEVPKTLTTQESSSIERAKNITTTSSPFDLNVFEEEMNAKIKSSRETLKQNFQSLREKIKPPTSPILQKVTEIEKNNSNLKTNEPFNSSDSHFKKLESERNFIFNSMSLVDESKKKIQNETLEEPKEMKKTEEKRTEEKREMFEKASTVLSFSKPMDIKKSEISLNKDLNQEIIKAEIVKARVAEVEKTRGDIIREETTNQKSREQNVEKQIGQKNIQLAKTQPAKQTSMETLKKLDFKNIKSKIPQPSKVNPDKTKIPEKPKPKANVASLQKNKKELQLENEDAKRLKMNILETPVKTNETIKIPDTPLKSDEEEERMVKNAIVPTWAKTPFLKKTLETQVTKDPKEIFGVPAPKRVDIGGLVEVFYNKEELKKHNMLKKQTNK</sequence>
<evidence type="ECO:0000313" key="10">
    <source>
        <dbReference type="Proteomes" id="UP000030755"/>
    </source>
</evidence>
<dbReference type="EMBL" id="KE561054">
    <property type="protein sequence ID" value="EPZ33475.1"/>
    <property type="molecule type" value="Genomic_DNA"/>
</dbReference>
<dbReference type="GO" id="GO:0005819">
    <property type="term" value="C:spindle"/>
    <property type="evidence" value="ECO:0007669"/>
    <property type="project" value="UniProtKB-SubCell"/>
</dbReference>
<dbReference type="HOGENOM" id="CLU_552257_0_0_1"/>
<comment type="similarity">
    <text evidence="3">Belongs to the INCENP family.</text>
</comment>
<feature type="domain" description="Inner centromere protein ARK-binding" evidence="8">
    <location>
        <begin position="421"/>
        <end position="465"/>
    </location>
</feature>
<keyword evidence="5" id="KW-0206">Cytoskeleton</keyword>
<protein>
    <recommendedName>
        <fullName evidence="8">Inner centromere protein ARK-binding domain-containing protein</fullName>
    </recommendedName>
</protein>
<dbReference type="OrthoDB" id="6123at2759"/>
<dbReference type="AlphaFoldDB" id="A0A075ATH8"/>
<feature type="region of interest" description="Disordered" evidence="7">
    <location>
        <begin position="17"/>
        <end position="38"/>
    </location>
</feature>
<dbReference type="GO" id="GO:0005634">
    <property type="term" value="C:nucleus"/>
    <property type="evidence" value="ECO:0007669"/>
    <property type="project" value="UniProtKB-SubCell"/>
</dbReference>
<gene>
    <name evidence="9" type="ORF">O9G_001226</name>
</gene>
<keyword evidence="4" id="KW-0963">Cytoplasm</keyword>
<evidence type="ECO:0000256" key="2">
    <source>
        <dbReference type="ARBA" id="ARBA00004186"/>
    </source>
</evidence>
<dbReference type="InterPro" id="IPR005635">
    <property type="entry name" value="Inner_centromere_prot_ARK-bd"/>
</dbReference>
<feature type="region of interest" description="Disordered" evidence="7">
    <location>
        <begin position="307"/>
        <end position="339"/>
    </location>
</feature>
<evidence type="ECO:0000256" key="1">
    <source>
        <dbReference type="ARBA" id="ARBA00004123"/>
    </source>
</evidence>
<feature type="compositionally biased region" description="Basic and acidic residues" evidence="7">
    <location>
        <begin position="307"/>
        <end position="317"/>
    </location>
</feature>
<evidence type="ECO:0000256" key="4">
    <source>
        <dbReference type="ARBA" id="ARBA00022490"/>
    </source>
</evidence>